<dbReference type="Proteomes" id="UP001163823">
    <property type="component" value="Unassembled WGS sequence"/>
</dbReference>
<dbReference type="KEGG" id="qsa:O6P43_035969"/>
<name>A0AAD7P3U6_QUISA</name>
<evidence type="ECO:0000313" key="2">
    <source>
        <dbReference type="Proteomes" id="UP001163823"/>
    </source>
</evidence>
<evidence type="ECO:0000313" key="1">
    <source>
        <dbReference type="EMBL" id="KAJ7940980.1"/>
    </source>
</evidence>
<keyword evidence="2" id="KW-1185">Reference proteome</keyword>
<organism evidence="1 2">
    <name type="scientific">Quillaja saponaria</name>
    <name type="common">Soap bark tree</name>
    <dbReference type="NCBI Taxonomy" id="32244"/>
    <lineage>
        <taxon>Eukaryota</taxon>
        <taxon>Viridiplantae</taxon>
        <taxon>Streptophyta</taxon>
        <taxon>Embryophyta</taxon>
        <taxon>Tracheophyta</taxon>
        <taxon>Spermatophyta</taxon>
        <taxon>Magnoliopsida</taxon>
        <taxon>eudicotyledons</taxon>
        <taxon>Gunneridae</taxon>
        <taxon>Pentapetalae</taxon>
        <taxon>rosids</taxon>
        <taxon>fabids</taxon>
        <taxon>Fabales</taxon>
        <taxon>Quillajaceae</taxon>
        <taxon>Quillaja</taxon>
    </lineage>
</organism>
<gene>
    <name evidence="1" type="ORF">O6P43_035969</name>
</gene>
<sequence length="87" mass="9689">KDLGSFDVRKATLQFIDASDRAKYKLSEDAREAGFDIDPDEIASIVRSHDFKSLKIHGGAEAIVRKLSVSLNDGVSENNVHTRQQFL</sequence>
<comment type="caution">
    <text evidence="1">The sequence shown here is derived from an EMBL/GenBank/DDBJ whole genome shotgun (WGS) entry which is preliminary data.</text>
</comment>
<reference evidence="1" key="1">
    <citation type="journal article" date="2023" name="Science">
        <title>Elucidation of the pathway for biosynthesis of saponin adjuvants from the soapbark tree.</title>
        <authorList>
            <person name="Reed J."/>
            <person name="Orme A."/>
            <person name="El-Demerdash A."/>
            <person name="Owen C."/>
            <person name="Martin L.B.B."/>
            <person name="Misra R.C."/>
            <person name="Kikuchi S."/>
            <person name="Rejzek M."/>
            <person name="Martin A.C."/>
            <person name="Harkess A."/>
            <person name="Leebens-Mack J."/>
            <person name="Louveau T."/>
            <person name="Stephenson M.J."/>
            <person name="Osbourn A."/>
        </authorList>
    </citation>
    <scope>NUCLEOTIDE SEQUENCE</scope>
    <source>
        <strain evidence="1">S10</strain>
    </source>
</reference>
<dbReference type="AlphaFoldDB" id="A0AAD7P3U6"/>
<accession>A0AAD7P3U6</accession>
<feature type="non-terminal residue" evidence="1">
    <location>
        <position position="1"/>
    </location>
</feature>
<dbReference type="EMBL" id="JARAOO010000542">
    <property type="protein sequence ID" value="KAJ7940980.1"/>
    <property type="molecule type" value="Genomic_DNA"/>
</dbReference>
<protein>
    <submittedName>
        <fullName evidence="1">Calcium-transporting ATPase</fullName>
    </submittedName>
</protein>
<proteinExistence type="predicted"/>